<comment type="caution">
    <text evidence="2">The sequence shown here is derived from an EMBL/GenBank/DDBJ whole genome shotgun (WGS) entry which is preliminary data.</text>
</comment>
<dbReference type="EMBL" id="CM032186">
    <property type="protein sequence ID" value="KAG7091508.1"/>
    <property type="molecule type" value="Genomic_DNA"/>
</dbReference>
<evidence type="ECO:0000313" key="3">
    <source>
        <dbReference type="Proteomes" id="UP001049176"/>
    </source>
</evidence>
<feature type="region of interest" description="Disordered" evidence="1">
    <location>
        <begin position="41"/>
        <end position="67"/>
    </location>
</feature>
<gene>
    <name evidence="2" type="ORF">E1B28_010536</name>
</gene>
<dbReference type="GeneID" id="66079612"/>
<sequence>MLENPQQLNGDVVEEPEESGDEEEGTLDWTDILSSSQIQNATKQISNPPSLNVVPISNSSNAHLQSI</sequence>
<dbReference type="RefSeq" id="XP_043007978.1">
    <property type="nucleotide sequence ID" value="XM_043155509.1"/>
</dbReference>
<reference evidence="2" key="1">
    <citation type="journal article" date="2021" name="Genome Biol. Evol.">
        <title>The assembled and annotated genome of the fairy-ring fungus Marasmius oreades.</title>
        <authorList>
            <person name="Hiltunen M."/>
            <person name="Ament-Velasquez S.L."/>
            <person name="Johannesson H."/>
        </authorList>
    </citation>
    <scope>NUCLEOTIDE SEQUENCE</scope>
    <source>
        <strain evidence="2">03SP1</strain>
    </source>
</reference>
<organism evidence="2 3">
    <name type="scientific">Marasmius oreades</name>
    <name type="common">fairy-ring Marasmius</name>
    <dbReference type="NCBI Taxonomy" id="181124"/>
    <lineage>
        <taxon>Eukaryota</taxon>
        <taxon>Fungi</taxon>
        <taxon>Dikarya</taxon>
        <taxon>Basidiomycota</taxon>
        <taxon>Agaricomycotina</taxon>
        <taxon>Agaricomycetes</taxon>
        <taxon>Agaricomycetidae</taxon>
        <taxon>Agaricales</taxon>
        <taxon>Marasmiineae</taxon>
        <taxon>Marasmiaceae</taxon>
        <taxon>Marasmius</taxon>
    </lineage>
</organism>
<dbReference type="Proteomes" id="UP001049176">
    <property type="component" value="Chromosome 6"/>
</dbReference>
<accession>A0A9P7RXY6</accession>
<evidence type="ECO:0000313" key="2">
    <source>
        <dbReference type="EMBL" id="KAG7091508.1"/>
    </source>
</evidence>
<feature type="compositionally biased region" description="Acidic residues" evidence="1">
    <location>
        <begin position="12"/>
        <end position="26"/>
    </location>
</feature>
<protein>
    <submittedName>
        <fullName evidence="2">Uncharacterized protein</fullName>
    </submittedName>
</protein>
<proteinExistence type="predicted"/>
<keyword evidence="3" id="KW-1185">Reference proteome</keyword>
<feature type="region of interest" description="Disordered" evidence="1">
    <location>
        <begin position="1"/>
        <end position="27"/>
    </location>
</feature>
<name>A0A9P7RXY6_9AGAR</name>
<dbReference type="AlphaFoldDB" id="A0A9P7RXY6"/>
<dbReference type="KEGG" id="more:E1B28_010536"/>
<evidence type="ECO:0000256" key="1">
    <source>
        <dbReference type="SAM" id="MobiDB-lite"/>
    </source>
</evidence>